<keyword evidence="2" id="KW-1185">Reference proteome</keyword>
<evidence type="ECO:0000313" key="1">
    <source>
        <dbReference type="EMBL" id="AEB94982.1"/>
    </source>
</evidence>
<dbReference type="Proteomes" id="UP000007812">
    <property type="component" value="Chromosome"/>
</dbReference>
<dbReference type="eggNOG" id="arCOG07179">
    <property type="taxonomic scope" value="Archaea"/>
</dbReference>
<dbReference type="GeneID" id="10493068"/>
<sequence>MPTLETPYSILNEIVRDVLAKSGRSTSAEIQLMPFDPRVLGFVKAGQNVIYVNTIPLKSIGSDKVKEYLYVVILHEYFHVLGIADEREVRRMTVEMVSEKFGEDSYAHRLSMSLADPRDVTLINSWKHGKPLSYM</sequence>
<dbReference type="EMBL" id="CP002656">
    <property type="protein sequence ID" value="AEB94982.1"/>
    <property type="molecule type" value="Genomic_DNA"/>
</dbReference>
<accession>F4G2D4</accession>
<evidence type="ECO:0000313" key="2">
    <source>
        <dbReference type="Proteomes" id="UP000007812"/>
    </source>
</evidence>
<dbReference type="STRING" id="1006006.Mcup_0877"/>
<dbReference type="PATRIC" id="fig|1006006.8.peg.875"/>
<dbReference type="AlphaFoldDB" id="F4G2D4"/>
<dbReference type="HOGENOM" id="CLU_1700348_0_0_2"/>
<protein>
    <submittedName>
        <fullName evidence="1">Uncharacterized protein</fullName>
    </submittedName>
</protein>
<dbReference type="KEGG" id="mcn:Mcup_0877"/>
<proteinExistence type="predicted"/>
<reference evidence="1 2" key="1">
    <citation type="journal article" date="2011" name="J. Bacteriol.">
        <title>Complete genome sequence of Metallosphaera cuprina, a metal sulfide-oxidizing archaeon from a hot spring.</title>
        <authorList>
            <person name="Liu L.J."/>
            <person name="You X.Y."/>
            <person name="Zheng H."/>
            <person name="Wang S."/>
            <person name="Jiang C.Y."/>
            <person name="Liu S.J."/>
        </authorList>
    </citation>
    <scope>NUCLEOTIDE SEQUENCE [LARGE SCALE GENOMIC DNA]</scope>
    <source>
        <strain evidence="1 2">Ar-4</strain>
    </source>
</reference>
<name>F4G2D4_METCR</name>
<dbReference type="OrthoDB" id="146831at2157"/>
<dbReference type="RefSeq" id="WP_013737480.1">
    <property type="nucleotide sequence ID" value="NC_015435.1"/>
</dbReference>
<organism evidence="1 2">
    <name type="scientific">Metallosphaera cuprina (strain Ar-4)</name>
    <dbReference type="NCBI Taxonomy" id="1006006"/>
    <lineage>
        <taxon>Archaea</taxon>
        <taxon>Thermoproteota</taxon>
        <taxon>Thermoprotei</taxon>
        <taxon>Sulfolobales</taxon>
        <taxon>Sulfolobaceae</taxon>
        <taxon>Metallosphaera</taxon>
    </lineage>
</organism>
<gene>
    <name evidence="1" type="ordered locus">Mcup_0877</name>
</gene>